<dbReference type="Proteomes" id="UP000001812">
    <property type="component" value="Chromosome II"/>
</dbReference>
<reference evidence="3" key="1">
    <citation type="submission" date="2007-08" db="EMBL/GenBank/DDBJ databases">
        <title>Annotation of Burkholderia pseudomallei 1710a.</title>
        <authorList>
            <person name="Harkins D.M."/>
            <person name="DeShazer D."/>
            <person name="Woods D.E."/>
            <person name="Brinkac L.M."/>
            <person name="Brown K.A."/>
            <person name="Hung G.C."/>
            <person name="Tuanyok A."/>
            <person name="Zhang B."/>
            <person name="Nierman W.C."/>
        </authorList>
    </citation>
    <scope>NUCLEOTIDE SEQUENCE [LARGE SCALE GENOMIC DNA]</scope>
    <source>
        <strain evidence="3">1710a</strain>
    </source>
</reference>
<evidence type="ECO:0000313" key="2">
    <source>
        <dbReference type="EMBL" id="EET04320.1"/>
    </source>
</evidence>
<evidence type="ECO:0000256" key="1">
    <source>
        <dbReference type="SAM" id="MobiDB-lite"/>
    </source>
</evidence>
<organism evidence="2 3">
    <name type="scientific">Burkholderia pseudomallei 1710a</name>
    <dbReference type="NCBI Taxonomy" id="320371"/>
    <lineage>
        <taxon>Bacteria</taxon>
        <taxon>Pseudomonadati</taxon>
        <taxon>Pseudomonadota</taxon>
        <taxon>Betaproteobacteria</taxon>
        <taxon>Burkholderiales</taxon>
        <taxon>Burkholderiaceae</taxon>
        <taxon>Burkholderia</taxon>
        <taxon>pseudomallei group</taxon>
    </lineage>
</organism>
<name>A0A0E1VTQ6_BURPE</name>
<proteinExistence type="predicted"/>
<sequence>MPATRPAAPGTPAPRNGGRDIARRRERRAYARPARRKPCAARRTAIGPRSPRTSCIDDCPGRACTIVQYNLRRVR</sequence>
<dbReference type="HOGENOM" id="CLU_2664068_0_0_4"/>
<protein>
    <submittedName>
        <fullName evidence="2">Uncharacterized protein</fullName>
    </submittedName>
</protein>
<reference evidence="2 3" key="2">
    <citation type="submission" date="2009-05" db="EMBL/GenBank/DDBJ databases">
        <authorList>
            <person name="Harkins D.M."/>
            <person name="DeShazer D."/>
            <person name="Woods D.E."/>
            <person name="Brinkac L.M."/>
            <person name="Brown K.A."/>
            <person name="Hung G.C."/>
            <person name="Tuanyok A."/>
            <person name="Zhang B."/>
            <person name="Nierman W.C."/>
        </authorList>
    </citation>
    <scope>NUCLEOTIDE SEQUENCE [LARGE SCALE GENOMIC DNA]</scope>
    <source>
        <strain evidence="2 3">1710a</strain>
    </source>
</reference>
<feature type="compositionally biased region" description="Low complexity" evidence="1">
    <location>
        <begin position="1"/>
        <end position="16"/>
    </location>
</feature>
<feature type="region of interest" description="Disordered" evidence="1">
    <location>
        <begin position="1"/>
        <end position="53"/>
    </location>
</feature>
<evidence type="ECO:0000313" key="3">
    <source>
        <dbReference type="Proteomes" id="UP000001812"/>
    </source>
</evidence>
<dbReference type="AlphaFoldDB" id="A0A0E1VTQ6"/>
<gene>
    <name evidence="2" type="ORF">BURPS1710A_A1719</name>
</gene>
<dbReference type="EMBL" id="CM000833">
    <property type="protein sequence ID" value="EET04320.1"/>
    <property type="molecule type" value="Genomic_DNA"/>
</dbReference>
<accession>A0A0E1VTQ6</accession>